<reference evidence="4 5" key="2">
    <citation type="journal article" date="2019" name="G3 (Bethesda)">
        <title>Hybrid Assembly of the Genome of the Entomopathogenic Nematode Steinernema carpocapsae Identifies the X-Chromosome.</title>
        <authorList>
            <person name="Serra L."/>
            <person name="Macchietto M."/>
            <person name="Macias-Munoz A."/>
            <person name="McGill C.J."/>
            <person name="Rodriguez I.M."/>
            <person name="Rodriguez B."/>
            <person name="Murad R."/>
            <person name="Mortazavi A."/>
        </authorList>
    </citation>
    <scope>NUCLEOTIDE SEQUENCE [LARGE SCALE GENOMIC DNA]</scope>
    <source>
        <strain evidence="4 5">ALL</strain>
    </source>
</reference>
<dbReference type="InterPro" id="IPR002048">
    <property type="entry name" value="EF_hand_dom"/>
</dbReference>
<name>A0A4U5LXI0_STECR</name>
<keyword evidence="2" id="KW-0732">Signal</keyword>
<dbReference type="Pfam" id="PF13499">
    <property type="entry name" value="EF-hand_7"/>
    <property type="match status" value="1"/>
</dbReference>
<feature type="signal peptide" evidence="2">
    <location>
        <begin position="1"/>
        <end position="18"/>
    </location>
</feature>
<reference evidence="4 5" key="1">
    <citation type="journal article" date="2015" name="Genome Biol.">
        <title>Comparative genomics of Steinernema reveals deeply conserved gene regulatory networks.</title>
        <authorList>
            <person name="Dillman A.R."/>
            <person name="Macchietto M."/>
            <person name="Porter C.F."/>
            <person name="Rogers A."/>
            <person name="Williams B."/>
            <person name="Antoshechkin I."/>
            <person name="Lee M.M."/>
            <person name="Goodwin Z."/>
            <person name="Lu X."/>
            <person name="Lewis E.E."/>
            <person name="Goodrich-Blair H."/>
            <person name="Stock S.P."/>
            <person name="Adams B.J."/>
            <person name="Sternberg P.W."/>
            <person name="Mortazavi A."/>
        </authorList>
    </citation>
    <scope>NUCLEOTIDE SEQUENCE [LARGE SCALE GENOMIC DNA]</scope>
    <source>
        <strain evidence="4 5">ALL</strain>
    </source>
</reference>
<evidence type="ECO:0000259" key="3">
    <source>
        <dbReference type="PROSITE" id="PS50222"/>
    </source>
</evidence>
<dbReference type="InterPro" id="IPR011992">
    <property type="entry name" value="EF-hand-dom_pair"/>
</dbReference>
<evidence type="ECO:0000256" key="2">
    <source>
        <dbReference type="SAM" id="SignalP"/>
    </source>
</evidence>
<dbReference type="OrthoDB" id="167809at2759"/>
<dbReference type="SUPFAM" id="SSF47473">
    <property type="entry name" value="EF-hand"/>
    <property type="match status" value="1"/>
</dbReference>
<keyword evidence="1" id="KW-0106">Calcium</keyword>
<evidence type="ECO:0000256" key="1">
    <source>
        <dbReference type="ARBA" id="ARBA00022837"/>
    </source>
</evidence>
<accession>A0A4U5LXI0</accession>
<proteinExistence type="predicted"/>
<evidence type="ECO:0000313" key="4">
    <source>
        <dbReference type="EMBL" id="TKR60903.1"/>
    </source>
</evidence>
<comment type="caution">
    <text evidence="4">The sequence shown here is derived from an EMBL/GenBank/DDBJ whole genome shotgun (WGS) entry which is preliminary data.</text>
</comment>
<dbReference type="AlphaFoldDB" id="A0A4U5LXI0"/>
<protein>
    <recommendedName>
        <fullName evidence="3">EF-hand domain-containing protein</fullName>
    </recommendedName>
</protein>
<gene>
    <name evidence="4" type="ORF">L596_028085</name>
</gene>
<evidence type="ECO:0000313" key="5">
    <source>
        <dbReference type="Proteomes" id="UP000298663"/>
    </source>
</evidence>
<dbReference type="PROSITE" id="PS50222">
    <property type="entry name" value="EF_HAND_2"/>
    <property type="match status" value="2"/>
</dbReference>
<dbReference type="PROSITE" id="PS00018">
    <property type="entry name" value="EF_HAND_1"/>
    <property type="match status" value="2"/>
</dbReference>
<dbReference type="EMBL" id="AZBU02000011">
    <property type="protein sequence ID" value="TKR60903.1"/>
    <property type="molecule type" value="Genomic_DNA"/>
</dbReference>
<organism evidence="4 5">
    <name type="scientific">Steinernema carpocapsae</name>
    <name type="common">Entomopathogenic nematode</name>
    <dbReference type="NCBI Taxonomy" id="34508"/>
    <lineage>
        <taxon>Eukaryota</taxon>
        <taxon>Metazoa</taxon>
        <taxon>Ecdysozoa</taxon>
        <taxon>Nematoda</taxon>
        <taxon>Chromadorea</taxon>
        <taxon>Rhabditida</taxon>
        <taxon>Tylenchina</taxon>
        <taxon>Panagrolaimomorpha</taxon>
        <taxon>Strongyloidoidea</taxon>
        <taxon>Steinernematidae</taxon>
        <taxon>Steinernema</taxon>
    </lineage>
</organism>
<feature type="chain" id="PRO_5020805484" description="EF-hand domain-containing protein" evidence="2">
    <location>
        <begin position="19"/>
        <end position="104"/>
    </location>
</feature>
<feature type="domain" description="EF-hand" evidence="3">
    <location>
        <begin position="64"/>
        <end position="99"/>
    </location>
</feature>
<dbReference type="CDD" id="cd00051">
    <property type="entry name" value="EFh"/>
    <property type="match status" value="1"/>
</dbReference>
<feature type="domain" description="EF-hand" evidence="3">
    <location>
        <begin position="24"/>
        <end position="59"/>
    </location>
</feature>
<dbReference type="Proteomes" id="UP000298663">
    <property type="component" value="Unassembled WGS sequence"/>
</dbReference>
<dbReference type="GO" id="GO:0005509">
    <property type="term" value="F:calcium ion binding"/>
    <property type="evidence" value="ECO:0007669"/>
    <property type="project" value="InterPro"/>
</dbReference>
<dbReference type="InterPro" id="IPR018247">
    <property type="entry name" value="EF_Hand_1_Ca_BS"/>
</dbReference>
<sequence length="104" mass="11235">MKFVATALVAAFVAIALAQDGPEITDALIEQQFKSEDLNKDGFVTVAELKESVAKLGGGKLPADVVKIIEENFRATDTNKDGKLTLTEVKKQIEKNEELASQAE</sequence>
<keyword evidence="5" id="KW-1185">Reference proteome</keyword>
<dbReference type="Gene3D" id="1.10.238.10">
    <property type="entry name" value="EF-hand"/>
    <property type="match status" value="1"/>
</dbReference>